<dbReference type="PANTHER" id="PTHR11051:SF8">
    <property type="entry name" value="PROTEIN-GLUCOSYLGALACTOSYLHYDROXYLYSINE GLUCOSIDASE"/>
    <property type="match status" value="1"/>
</dbReference>
<dbReference type="RefSeq" id="WP_341442882.1">
    <property type="nucleotide sequence ID" value="NZ_JBBPCN010000001.1"/>
</dbReference>
<evidence type="ECO:0000313" key="6">
    <source>
        <dbReference type="Proteomes" id="UP001456513"/>
    </source>
</evidence>
<feature type="domain" description="Glycoside hydrolase family 65 N-terminal" evidence="4">
    <location>
        <begin position="264"/>
        <end position="508"/>
    </location>
</feature>
<reference evidence="5 6" key="1">
    <citation type="submission" date="2024-03" db="EMBL/GenBank/DDBJ databases">
        <title>Rhodococcus navarretei sp. nov. and Pseudarthrobacter quantumdoti sp. nov., two new species with the ability to biosynthesize Quantum Dots isolated from soil samples at Union Glacier, Antarctica.</title>
        <authorList>
            <person name="Vargas M."/>
        </authorList>
    </citation>
    <scope>NUCLEOTIDE SEQUENCE [LARGE SCALE GENOMIC DNA]</scope>
    <source>
        <strain evidence="5 6">EXRC-4A-4</strain>
    </source>
</reference>
<dbReference type="InterPro" id="IPR011013">
    <property type="entry name" value="Gal_mutarotase_sf_dom"/>
</dbReference>
<dbReference type="InterPro" id="IPR005195">
    <property type="entry name" value="Glyco_hydro_65_M"/>
</dbReference>
<dbReference type="Pfam" id="PF03633">
    <property type="entry name" value="Glyco_hydro_65C"/>
    <property type="match status" value="1"/>
</dbReference>
<accession>A0ABU9D539</accession>
<dbReference type="SUPFAM" id="SSF56784">
    <property type="entry name" value="HAD-like"/>
    <property type="match status" value="1"/>
</dbReference>
<dbReference type="Pfam" id="PF00702">
    <property type="entry name" value="Hydrolase"/>
    <property type="match status" value="1"/>
</dbReference>
<dbReference type="Gene3D" id="1.10.150.240">
    <property type="entry name" value="Putative phosphatase, domain 2"/>
    <property type="match status" value="1"/>
</dbReference>
<evidence type="ECO:0000259" key="4">
    <source>
        <dbReference type="Pfam" id="PF03636"/>
    </source>
</evidence>
<dbReference type="SUPFAM" id="SSF48208">
    <property type="entry name" value="Six-hairpin glycosidases"/>
    <property type="match status" value="1"/>
</dbReference>
<evidence type="ECO:0000259" key="2">
    <source>
        <dbReference type="Pfam" id="PF03632"/>
    </source>
</evidence>
<dbReference type="InterPro" id="IPR008928">
    <property type="entry name" value="6-hairpin_glycosidase_sf"/>
</dbReference>
<dbReference type="InterPro" id="IPR037018">
    <property type="entry name" value="GH65_N"/>
</dbReference>
<keyword evidence="6" id="KW-1185">Reference proteome</keyword>
<dbReference type="PANTHER" id="PTHR11051">
    <property type="entry name" value="GLYCOSYL HYDROLASE-RELATED"/>
    <property type="match status" value="1"/>
</dbReference>
<dbReference type="InterPro" id="IPR006439">
    <property type="entry name" value="HAD-SF_hydro_IA"/>
</dbReference>
<proteinExistence type="predicted"/>
<organism evidence="5 6">
    <name type="scientific">Rhodococcus navarretei</name>
    <dbReference type="NCBI Taxonomy" id="3128981"/>
    <lineage>
        <taxon>Bacteria</taxon>
        <taxon>Bacillati</taxon>
        <taxon>Actinomycetota</taxon>
        <taxon>Actinomycetes</taxon>
        <taxon>Mycobacteriales</taxon>
        <taxon>Nocardiaceae</taxon>
        <taxon>Rhodococcus</taxon>
    </lineage>
</organism>
<keyword evidence="5" id="KW-0378">Hydrolase</keyword>
<dbReference type="InterPro" id="IPR012341">
    <property type="entry name" value="6hp_glycosidase-like_sf"/>
</dbReference>
<dbReference type="InterPro" id="IPR023198">
    <property type="entry name" value="PGP-like_dom2"/>
</dbReference>
<keyword evidence="1" id="KW-0326">Glycosidase</keyword>
<evidence type="ECO:0000313" key="5">
    <source>
        <dbReference type="EMBL" id="MEK8074086.1"/>
    </source>
</evidence>
<dbReference type="InterPro" id="IPR036412">
    <property type="entry name" value="HAD-like_sf"/>
</dbReference>
<name>A0ABU9D539_9NOCA</name>
<feature type="domain" description="Glycoside hydrolase family 65 C-terminal" evidence="3">
    <location>
        <begin position="969"/>
        <end position="1029"/>
    </location>
</feature>
<dbReference type="Gene3D" id="2.60.420.10">
    <property type="entry name" value="Maltose phosphorylase, domain 3"/>
    <property type="match status" value="1"/>
</dbReference>
<dbReference type="InterPro" id="IPR005194">
    <property type="entry name" value="Glyco_hydro_65_C"/>
</dbReference>
<evidence type="ECO:0000259" key="3">
    <source>
        <dbReference type="Pfam" id="PF03633"/>
    </source>
</evidence>
<dbReference type="Gene3D" id="2.70.98.40">
    <property type="entry name" value="Glycoside hydrolase, family 65, N-terminal domain"/>
    <property type="match status" value="1"/>
</dbReference>
<dbReference type="Gene3D" id="3.40.50.1000">
    <property type="entry name" value="HAD superfamily/HAD-like"/>
    <property type="match status" value="1"/>
</dbReference>
<dbReference type="InterPro" id="IPR005196">
    <property type="entry name" value="Glyco_hydro_65_N"/>
</dbReference>
<dbReference type="Pfam" id="PF03632">
    <property type="entry name" value="Glyco_hydro_65m"/>
    <property type="match status" value="1"/>
</dbReference>
<dbReference type="InterPro" id="IPR023214">
    <property type="entry name" value="HAD_sf"/>
</dbReference>
<evidence type="ECO:0000256" key="1">
    <source>
        <dbReference type="ARBA" id="ARBA00023295"/>
    </source>
</evidence>
<dbReference type="SFLD" id="SFLDG01129">
    <property type="entry name" value="C1.5:_HAD__Beta-PGM__Phosphata"/>
    <property type="match status" value="1"/>
</dbReference>
<dbReference type="EMBL" id="JBBPCN010000001">
    <property type="protein sequence ID" value="MEK8074086.1"/>
    <property type="molecule type" value="Genomic_DNA"/>
</dbReference>
<gene>
    <name evidence="5" type="ORF">AABD04_24835</name>
</gene>
<dbReference type="GO" id="GO:0016787">
    <property type="term" value="F:hydrolase activity"/>
    <property type="evidence" value="ECO:0007669"/>
    <property type="project" value="UniProtKB-KW"/>
</dbReference>
<protein>
    <submittedName>
        <fullName evidence="5">HAD-IA family hydrolase</fullName>
    </submittedName>
</protein>
<dbReference type="Pfam" id="PF03636">
    <property type="entry name" value="Glyco_hydro_65N"/>
    <property type="match status" value="1"/>
</dbReference>
<feature type="domain" description="Glycoside hydrolase family 65 central catalytic" evidence="2">
    <location>
        <begin position="563"/>
        <end position="958"/>
    </location>
</feature>
<comment type="caution">
    <text evidence="5">The sequence shown here is derived from an EMBL/GenBank/DDBJ whole genome shotgun (WGS) entry which is preliminary data.</text>
</comment>
<dbReference type="Proteomes" id="UP001456513">
    <property type="component" value="Unassembled WGS sequence"/>
</dbReference>
<sequence length="1054" mass="116943">MRIQDRTIAAVLFDLDGVVTDSAELHERAWKKTLDSLLTAAGQSDRPFTHQDYLDYIDGRHRVDGLRCFAHARAIELADQDGIETWARRKNDEYLRILDGEGVRTIGATVTVLRRLRLAGVPTAIVSASRNAAHVLELAGIGGLFDARVDGVDAERLTLPGKPAPAMYLEAALRLGLPPTSLAVVEDSSAGIDAAHAGQFGLVIGLTHGQQPAGVDTADVVVGELTELHLDFDPDPSARQHRSCELCRADVSSPWTLQYLGLTAWEEGVRESLCTLGNGYFAVRGALPESVSDGVHGPATYIAGLYDRATSTIDGADHEDESIVACPNGLLTTFRIEDGPWLTTDNQRLLHHHVVLDLKAGVLRRESLLEDDAGRRTWLRQARIVSMASPHTAALRTRIEPVNYSAPITVRSVLDGNIRNDNVSDFRSLNNIHLTDHATGTLTDGRSWLRARTVQSAITVVVAARMHSPEPVRAVGKQPTAIALDTTADVEAGTALEVTTTVAVYCSRDRAIADPLESALALVAESGPFTALLDEHRRQWQRIWNRYELDASCADEHTIQALRLQLFHVIACLSPHTIELDVGVPARGLHGEAYRGHVFWDELFVLPLLNLRLPELSRSLLLYRHRRLPQARRRARELDCAGALFPWQSGSDGREETPRFLFNPRSGRWMADHSSRQFHVGLAVAYNVWHYWQVTADFGFLVSYGAEMLIEIARFWVGLASWDSAEQRFDIRGVMGPDEFHDGYPGRPGEGIDNCTYVNVMASWSIRRALDAYDIVGHDDVGLWSRLEIDPGELDQWRSVANRLRVEFLDNGLLAQFHGYGKLRELDLDEYRRRYGNIGRLDLILNAEGDSCAEYKVSKQADVLMLLYLFTAEELTELLGSMGYAFDPVTIPATIDYYLDRTTHGSTLSRVAHAWVLARSNRIDSWEMLRTSSAADLSDTQRGTTREGIHLAAMAGSIDIVQRCYTGIDVRGDTLWLHPQLPSELRSLAFDLRYRDHHIHVRCDATSTTVSIQPSARPPISIDIDGRTYLMSGGRTVVHPSSAITDPSTITVDH</sequence>
<dbReference type="Gene3D" id="1.50.10.10">
    <property type="match status" value="1"/>
</dbReference>
<dbReference type="SUPFAM" id="SSF74650">
    <property type="entry name" value="Galactose mutarotase-like"/>
    <property type="match status" value="1"/>
</dbReference>
<dbReference type="NCBIfam" id="TIGR01509">
    <property type="entry name" value="HAD-SF-IA-v3"/>
    <property type="match status" value="1"/>
</dbReference>
<dbReference type="SFLD" id="SFLDS00003">
    <property type="entry name" value="Haloacid_Dehalogenase"/>
    <property type="match status" value="1"/>
</dbReference>